<protein>
    <submittedName>
        <fullName evidence="1">Uncharacterized protein</fullName>
    </submittedName>
</protein>
<comment type="caution">
    <text evidence="1">The sequence shown here is derived from an EMBL/GenBank/DDBJ whole genome shotgun (WGS) entry which is preliminary data.</text>
</comment>
<evidence type="ECO:0000313" key="2">
    <source>
        <dbReference type="Proteomes" id="UP001367508"/>
    </source>
</evidence>
<evidence type="ECO:0000313" key="1">
    <source>
        <dbReference type="EMBL" id="KAK7339546.1"/>
    </source>
</evidence>
<gene>
    <name evidence="1" type="ORF">VNO77_20220</name>
</gene>
<name>A0AAN9QM80_CANGL</name>
<sequence length="66" mass="7540">MAPSRLSNVCDDHMVGYLRKIALLEYLKKIMQTADLGLHTALVLYSTNMGEDGTKQHKEEISKYRL</sequence>
<proteinExistence type="predicted"/>
<dbReference type="EMBL" id="JAYMYQ010000004">
    <property type="protein sequence ID" value="KAK7339546.1"/>
    <property type="molecule type" value="Genomic_DNA"/>
</dbReference>
<keyword evidence="2" id="KW-1185">Reference proteome</keyword>
<organism evidence="1 2">
    <name type="scientific">Canavalia gladiata</name>
    <name type="common">Sword bean</name>
    <name type="synonym">Dolichos gladiatus</name>
    <dbReference type="NCBI Taxonomy" id="3824"/>
    <lineage>
        <taxon>Eukaryota</taxon>
        <taxon>Viridiplantae</taxon>
        <taxon>Streptophyta</taxon>
        <taxon>Embryophyta</taxon>
        <taxon>Tracheophyta</taxon>
        <taxon>Spermatophyta</taxon>
        <taxon>Magnoliopsida</taxon>
        <taxon>eudicotyledons</taxon>
        <taxon>Gunneridae</taxon>
        <taxon>Pentapetalae</taxon>
        <taxon>rosids</taxon>
        <taxon>fabids</taxon>
        <taxon>Fabales</taxon>
        <taxon>Fabaceae</taxon>
        <taxon>Papilionoideae</taxon>
        <taxon>50 kb inversion clade</taxon>
        <taxon>NPAAA clade</taxon>
        <taxon>indigoferoid/millettioid clade</taxon>
        <taxon>Phaseoleae</taxon>
        <taxon>Canavalia</taxon>
    </lineage>
</organism>
<dbReference type="Proteomes" id="UP001367508">
    <property type="component" value="Unassembled WGS sequence"/>
</dbReference>
<reference evidence="1 2" key="1">
    <citation type="submission" date="2024-01" db="EMBL/GenBank/DDBJ databases">
        <title>The genomes of 5 underutilized Papilionoideae crops provide insights into root nodulation and disease resistanc.</title>
        <authorList>
            <person name="Jiang F."/>
        </authorList>
    </citation>
    <scope>NUCLEOTIDE SEQUENCE [LARGE SCALE GENOMIC DNA]</scope>
    <source>
        <strain evidence="1">LVBAO_FW01</strain>
        <tissue evidence="1">Leaves</tissue>
    </source>
</reference>
<accession>A0AAN9QM80</accession>
<dbReference type="AlphaFoldDB" id="A0AAN9QM80"/>